<dbReference type="PROSITE" id="PS50966">
    <property type="entry name" value="ZF_SWIM"/>
    <property type="match status" value="1"/>
</dbReference>
<dbReference type="Pfam" id="PF04434">
    <property type="entry name" value="SWIM"/>
    <property type="match status" value="1"/>
</dbReference>
<feature type="domain" description="SWIM-type" evidence="2">
    <location>
        <begin position="42"/>
        <end position="80"/>
    </location>
</feature>
<sequence>MSDLLRARKALAAGRVKRVCVKCGGNKSAYVYAVLSADRKRYYVVIPGLYCSCPDFLFSVVLRGVKDRCYHMLAVDLALKESAELEELSWSREKFLEELLRSWDFSAR</sequence>
<proteinExistence type="predicted"/>
<dbReference type="GO" id="GO:0000724">
    <property type="term" value="P:double-strand break repair via homologous recombination"/>
    <property type="evidence" value="ECO:0007669"/>
    <property type="project" value="TreeGrafter"/>
</dbReference>
<keyword evidence="1" id="KW-0479">Metal-binding</keyword>
<reference evidence="3" key="1">
    <citation type="journal article" date="2020" name="mSystems">
        <title>Genome- and Community-Level Interaction Insights into Carbon Utilization and Element Cycling Functions of Hydrothermarchaeota in Hydrothermal Sediment.</title>
        <authorList>
            <person name="Zhou Z."/>
            <person name="Liu Y."/>
            <person name="Xu W."/>
            <person name="Pan J."/>
            <person name="Luo Z.H."/>
            <person name="Li M."/>
        </authorList>
    </citation>
    <scope>NUCLEOTIDE SEQUENCE [LARGE SCALE GENOMIC DNA]</scope>
    <source>
        <strain evidence="4">SpSt-1125</strain>
        <strain evidence="3">SpSt-25</strain>
    </source>
</reference>
<dbReference type="AlphaFoldDB" id="A0A7C1T6Y2"/>
<name>A0A7C1T6Y2_THEPE</name>
<evidence type="ECO:0000256" key="1">
    <source>
        <dbReference type="PROSITE-ProRule" id="PRU00325"/>
    </source>
</evidence>
<keyword evidence="1" id="KW-0862">Zinc</keyword>
<dbReference type="EMBL" id="DRZM01000162">
    <property type="protein sequence ID" value="HHP05204.1"/>
    <property type="molecule type" value="Genomic_DNA"/>
</dbReference>
<evidence type="ECO:0000313" key="4">
    <source>
        <dbReference type="EMBL" id="HHP05204.1"/>
    </source>
</evidence>
<organism evidence="3">
    <name type="scientific">Thermofilum pendens</name>
    <dbReference type="NCBI Taxonomy" id="2269"/>
    <lineage>
        <taxon>Archaea</taxon>
        <taxon>Thermoproteota</taxon>
        <taxon>Thermoprotei</taxon>
        <taxon>Thermofilales</taxon>
        <taxon>Thermofilaceae</taxon>
        <taxon>Thermofilum</taxon>
    </lineage>
</organism>
<evidence type="ECO:0000313" key="3">
    <source>
        <dbReference type="EMBL" id="HEB48824.1"/>
    </source>
</evidence>
<protein>
    <recommendedName>
        <fullName evidence="2">SWIM-type domain-containing protein</fullName>
    </recommendedName>
</protein>
<dbReference type="EMBL" id="DSKP01000120">
    <property type="protein sequence ID" value="HEB48824.1"/>
    <property type="molecule type" value="Genomic_DNA"/>
</dbReference>
<dbReference type="InterPro" id="IPR007527">
    <property type="entry name" value="Znf_SWIM"/>
</dbReference>
<dbReference type="GO" id="GO:0008270">
    <property type="term" value="F:zinc ion binding"/>
    <property type="evidence" value="ECO:0007669"/>
    <property type="project" value="UniProtKB-KW"/>
</dbReference>
<comment type="caution">
    <text evidence="3">The sequence shown here is derived from an EMBL/GenBank/DDBJ whole genome shotgun (WGS) entry which is preliminary data.</text>
</comment>
<keyword evidence="1" id="KW-0863">Zinc-finger</keyword>
<dbReference type="PANTHER" id="PTHR28498:SF1">
    <property type="entry name" value="ZINC FINGER SWIM DOMAIN-CONTAINING PROTEIN 7"/>
    <property type="match status" value="1"/>
</dbReference>
<dbReference type="PANTHER" id="PTHR28498">
    <property type="entry name" value="ZINC FINGER SWIM DOMAIN-CONTAINING PROTEIN 7"/>
    <property type="match status" value="1"/>
</dbReference>
<evidence type="ECO:0000259" key="2">
    <source>
        <dbReference type="PROSITE" id="PS50966"/>
    </source>
</evidence>
<gene>
    <name evidence="4" type="ORF">ENM88_05595</name>
    <name evidence="3" type="ORF">ENP77_03410</name>
</gene>
<accession>A0A7C1T6Y2</accession>